<dbReference type="PROSITE" id="PS51257">
    <property type="entry name" value="PROKAR_LIPOPROTEIN"/>
    <property type="match status" value="1"/>
</dbReference>
<evidence type="ECO:0000313" key="1">
    <source>
        <dbReference type="EMBL" id="MBB6072370.1"/>
    </source>
</evidence>
<name>A0A841H2Z0_9BACT</name>
<gene>
    <name evidence="1" type="ORF">HNQ61_004032</name>
</gene>
<evidence type="ECO:0008006" key="3">
    <source>
        <dbReference type="Google" id="ProtNLM"/>
    </source>
</evidence>
<accession>A0A841H2Z0</accession>
<proteinExistence type="predicted"/>
<organism evidence="1 2">
    <name type="scientific">Longimicrobium terrae</name>
    <dbReference type="NCBI Taxonomy" id="1639882"/>
    <lineage>
        <taxon>Bacteria</taxon>
        <taxon>Pseudomonadati</taxon>
        <taxon>Gemmatimonadota</taxon>
        <taxon>Longimicrobiia</taxon>
        <taxon>Longimicrobiales</taxon>
        <taxon>Longimicrobiaceae</taxon>
        <taxon>Longimicrobium</taxon>
    </lineage>
</organism>
<dbReference type="RefSeq" id="WP_170036579.1">
    <property type="nucleotide sequence ID" value="NZ_JABDTL010000002.1"/>
</dbReference>
<protein>
    <recommendedName>
        <fullName evidence="3">PKD domain-containing protein</fullName>
    </recommendedName>
</protein>
<evidence type="ECO:0000313" key="2">
    <source>
        <dbReference type="Proteomes" id="UP000582837"/>
    </source>
</evidence>
<dbReference type="Proteomes" id="UP000582837">
    <property type="component" value="Unassembled WGS sequence"/>
</dbReference>
<reference evidence="1 2" key="1">
    <citation type="submission" date="2020-08" db="EMBL/GenBank/DDBJ databases">
        <title>Genomic Encyclopedia of Type Strains, Phase IV (KMG-IV): sequencing the most valuable type-strain genomes for metagenomic binning, comparative biology and taxonomic classification.</title>
        <authorList>
            <person name="Goeker M."/>
        </authorList>
    </citation>
    <scope>NUCLEOTIDE SEQUENCE [LARGE SCALE GENOMIC DNA]</scope>
    <source>
        <strain evidence="1 2">DSM 29007</strain>
    </source>
</reference>
<keyword evidence="2" id="KW-1185">Reference proteome</keyword>
<comment type="caution">
    <text evidence="1">The sequence shown here is derived from an EMBL/GenBank/DDBJ whole genome shotgun (WGS) entry which is preliminary data.</text>
</comment>
<dbReference type="EMBL" id="JACHIA010000014">
    <property type="protein sequence ID" value="MBB6072370.1"/>
    <property type="molecule type" value="Genomic_DNA"/>
</dbReference>
<sequence length="519" mass="54953">MRAGIVLAAIGMLAAACSDLPSAGRIEPGATGPGFARSLRALQNLGPGWSTSPGEPHACLASVENPKGSIPYLYSRFALRLDPGLRAREGEVTAFRFVSRARDGRIRAVINCIIPATARARVEVARQLRIPLPDSGSGVTVMGCVIDNSFGNPCVLDPVVVVAVDEEEPPCDYAPVCNPDHSGSPSSGTGGTGGCANCGPAVPRVQCPSVQRGQRVRCLVSAAGDLDVISWTFTDGTSTVASPGGNTEWSGPVVASGDVTVRMRDGTVLVGTLTVQDRGWTWATRAVSEYRDGTGVQCLNYTPTFNSIEGLNLPLGATDCSSTRRQIQPDSYDGGDGFIASTVPGGPNRGMHYVSSASLSLRRESTYNLGVFPSAPRVPLIQTSLYPHQTLCGRATANWYEFNTCMHADADGYIAGLRAHEGRGSHGNNGHFSAAWNAVADPANDPMILFDRIVGTNTISLNEFISEVRREFYRVAATADRATRDIADGGSIVTGNWSGQTWRWLPAEGRFVLSGPHTI</sequence>
<dbReference type="AlphaFoldDB" id="A0A841H2Z0"/>